<feature type="region of interest" description="Disordered" evidence="1">
    <location>
        <begin position="247"/>
        <end position="270"/>
    </location>
</feature>
<reference evidence="3 4" key="1">
    <citation type="submission" date="2014-06" db="EMBL/GenBank/DDBJ databases">
        <title>Evolutionary Origins and Diversification of the Mycorrhizal Mutualists.</title>
        <authorList>
            <consortium name="DOE Joint Genome Institute"/>
            <consortium name="Mycorrhizal Genomics Consortium"/>
            <person name="Kohler A."/>
            <person name="Kuo A."/>
            <person name="Nagy L.G."/>
            <person name="Floudas D."/>
            <person name="Copeland A."/>
            <person name="Barry K.W."/>
            <person name="Cichocki N."/>
            <person name="Veneault-Fourrey C."/>
            <person name="LaButti K."/>
            <person name="Lindquist E.A."/>
            <person name="Lipzen A."/>
            <person name="Lundell T."/>
            <person name="Morin E."/>
            <person name="Murat C."/>
            <person name="Riley R."/>
            <person name="Ohm R."/>
            <person name="Sun H."/>
            <person name="Tunlid A."/>
            <person name="Henrissat B."/>
            <person name="Grigoriev I.V."/>
            <person name="Hibbett D.S."/>
            <person name="Martin F."/>
        </authorList>
    </citation>
    <scope>NUCLEOTIDE SEQUENCE [LARGE SCALE GENOMIC DNA]</scope>
    <source>
        <strain evidence="3 4">SS14</strain>
    </source>
</reference>
<evidence type="ECO:0000313" key="3">
    <source>
        <dbReference type="EMBL" id="KIJ43870.1"/>
    </source>
</evidence>
<dbReference type="Gene3D" id="3.40.50.1820">
    <property type="entry name" value="alpha/beta hydrolase"/>
    <property type="match status" value="1"/>
</dbReference>
<feature type="non-terminal residue" evidence="3">
    <location>
        <position position="1"/>
    </location>
</feature>
<organism evidence="3 4">
    <name type="scientific">Sphaerobolus stellatus (strain SS14)</name>
    <dbReference type="NCBI Taxonomy" id="990650"/>
    <lineage>
        <taxon>Eukaryota</taxon>
        <taxon>Fungi</taxon>
        <taxon>Dikarya</taxon>
        <taxon>Basidiomycota</taxon>
        <taxon>Agaricomycotina</taxon>
        <taxon>Agaricomycetes</taxon>
        <taxon>Phallomycetidae</taxon>
        <taxon>Geastrales</taxon>
        <taxon>Sphaerobolaceae</taxon>
        <taxon>Sphaerobolus</taxon>
    </lineage>
</organism>
<evidence type="ECO:0000259" key="2">
    <source>
        <dbReference type="Pfam" id="PF09994"/>
    </source>
</evidence>
<feature type="non-terminal residue" evidence="3">
    <location>
        <position position="270"/>
    </location>
</feature>
<dbReference type="HOGENOM" id="CLU_005049_2_0_1"/>
<dbReference type="EMBL" id="KN837120">
    <property type="protein sequence ID" value="KIJ43870.1"/>
    <property type="molecule type" value="Genomic_DNA"/>
</dbReference>
<dbReference type="Pfam" id="PF09994">
    <property type="entry name" value="T6SS_Tle1-like_cat"/>
    <property type="match status" value="1"/>
</dbReference>
<protein>
    <recommendedName>
        <fullName evidence="2">T6SS Phospholipase effector Tle1-like catalytic domain-containing protein</fullName>
    </recommendedName>
</protein>
<dbReference type="PANTHER" id="PTHR33840:SF2">
    <property type="entry name" value="TLE1 PHOSPHOLIPASE DOMAIN-CONTAINING PROTEIN"/>
    <property type="match status" value="1"/>
</dbReference>
<sequence length="270" mass="30484">MVKVTVNDDKRLSSYSSTLHGEEVMPPETGQRSLVLLLDGTGDTIDSDCSNVAELWTTLAYADDKSRVYYQAGIGTLKRRNVLLTAIANITDEAVAWSLSHHVIDAYLWLVQHYQEGDKICIFGFSRGAYTARALAGMLMKVGLLPPQHDAEVRAAYESYRATAKVQDWDRSANFQKTWGARDVTVHFLGCWDTVSSVGALVTHTLPFTATNPIVRNFRHAVSLDERRAKFRTNLWNSGVINWGKENRPETEEERRLKEARTEFMARKKS</sequence>
<dbReference type="SUPFAM" id="SSF53474">
    <property type="entry name" value="alpha/beta-Hydrolases"/>
    <property type="match status" value="1"/>
</dbReference>
<dbReference type="AlphaFoldDB" id="A0A0C9VY17"/>
<gene>
    <name evidence="3" type="ORF">M422DRAFT_252786</name>
</gene>
<dbReference type="InterPro" id="IPR018712">
    <property type="entry name" value="Tle1-like_cat"/>
</dbReference>
<evidence type="ECO:0000256" key="1">
    <source>
        <dbReference type="SAM" id="MobiDB-lite"/>
    </source>
</evidence>
<evidence type="ECO:0000313" key="4">
    <source>
        <dbReference type="Proteomes" id="UP000054279"/>
    </source>
</evidence>
<keyword evidence="4" id="KW-1185">Reference proteome</keyword>
<dbReference type="InterPro" id="IPR029058">
    <property type="entry name" value="AB_hydrolase_fold"/>
</dbReference>
<name>A0A0C9VY17_SPHS4</name>
<feature type="domain" description="T6SS Phospholipase effector Tle1-like catalytic" evidence="2">
    <location>
        <begin position="32"/>
        <end position="241"/>
    </location>
</feature>
<dbReference type="PANTHER" id="PTHR33840">
    <property type="match status" value="1"/>
</dbReference>
<proteinExistence type="predicted"/>
<dbReference type="OrthoDB" id="3162439at2759"/>
<accession>A0A0C9VY17</accession>
<dbReference type="Proteomes" id="UP000054279">
    <property type="component" value="Unassembled WGS sequence"/>
</dbReference>